<comment type="caution">
    <text evidence="1">The sequence shown here is derived from an EMBL/GenBank/DDBJ whole genome shotgun (WGS) entry which is preliminary data.</text>
</comment>
<gene>
    <name evidence="1" type="ORF">BIV18_10035</name>
</gene>
<dbReference type="Proteomes" id="UP000187166">
    <property type="component" value="Unassembled WGS sequence"/>
</dbReference>
<proteinExistence type="predicted"/>
<dbReference type="STRING" id="1465756.BIV18_10035"/>
<evidence type="ECO:0000313" key="1">
    <source>
        <dbReference type="EMBL" id="OLR61683.1"/>
    </source>
</evidence>
<reference evidence="1 2" key="1">
    <citation type="journal article" date="2016" name="Appl. Environ. Microbiol.">
        <title>Function and Phylogeny of Bacterial Butyryl Coenzyme A:Acetate Transferases and Their Diversity in the Proximal Colon of Swine.</title>
        <authorList>
            <person name="Trachsel J."/>
            <person name="Bayles D.O."/>
            <person name="Looft T."/>
            <person name="Levine U.Y."/>
            <person name="Allen H.K."/>
        </authorList>
    </citation>
    <scope>NUCLEOTIDE SEQUENCE [LARGE SCALE GENOMIC DNA]</scope>
    <source>
        <strain evidence="1 2">35-6-1</strain>
    </source>
</reference>
<name>A0A1U7LXB3_9FIRM</name>
<organism evidence="1 2">
    <name type="scientific">Peptoniphilus porci</name>
    <dbReference type="NCBI Taxonomy" id="2652280"/>
    <lineage>
        <taxon>Bacteria</taxon>
        <taxon>Bacillati</taxon>
        <taxon>Bacillota</taxon>
        <taxon>Tissierellia</taxon>
        <taxon>Tissierellales</taxon>
        <taxon>Peptoniphilaceae</taxon>
        <taxon>Peptoniphilus</taxon>
    </lineage>
</organism>
<protein>
    <submittedName>
        <fullName evidence="1">Uncharacterized protein</fullName>
    </submittedName>
</protein>
<keyword evidence="2" id="KW-1185">Reference proteome</keyword>
<evidence type="ECO:0000313" key="2">
    <source>
        <dbReference type="Proteomes" id="UP000187166"/>
    </source>
</evidence>
<dbReference type="AlphaFoldDB" id="A0A1U7LXB3"/>
<dbReference type="EMBL" id="MJIH01000008">
    <property type="protein sequence ID" value="OLR61683.1"/>
    <property type="molecule type" value="Genomic_DNA"/>
</dbReference>
<accession>A0A1U7LXB3</accession>
<sequence length="61" mass="7348">MQDKSRQNENQAFIKYPENISIEDLRAISIVNKIFLNQMEMDEMFRRRTKIVPENMEANND</sequence>